<dbReference type="InterPro" id="IPR036457">
    <property type="entry name" value="PPM-type-like_dom_sf"/>
</dbReference>
<evidence type="ECO:0000259" key="7">
    <source>
        <dbReference type="PROSITE" id="PS50011"/>
    </source>
</evidence>
<keyword evidence="4 9" id="KW-0418">Kinase</keyword>
<keyword evidence="6" id="KW-1133">Transmembrane helix</keyword>
<dbReference type="InterPro" id="IPR008271">
    <property type="entry name" value="Ser/Thr_kinase_AS"/>
</dbReference>
<keyword evidence="2" id="KW-0808">Transferase</keyword>
<name>A0ABS7ZVL1_9GAMM</name>
<keyword evidence="6" id="KW-0472">Membrane</keyword>
<dbReference type="EMBL" id="JAEDAH010000102">
    <property type="protein sequence ID" value="MCA6065192.1"/>
    <property type="molecule type" value="Genomic_DNA"/>
</dbReference>
<keyword evidence="6" id="KW-0812">Transmembrane</keyword>
<dbReference type="PROSITE" id="PS00108">
    <property type="entry name" value="PROTEIN_KINASE_ST"/>
    <property type="match status" value="1"/>
</dbReference>
<dbReference type="CDD" id="cd00143">
    <property type="entry name" value="PP2Cc"/>
    <property type="match status" value="1"/>
</dbReference>
<comment type="caution">
    <text evidence="9">The sequence shown here is derived from an EMBL/GenBank/DDBJ whole genome shotgun (WGS) entry which is preliminary data.</text>
</comment>
<dbReference type="Gene3D" id="3.60.40.10">
    <property type="entry name" value="PPM-type phosphatase domain"/>
    <property type="match status" value="1"/>
</dbReference>
<organism evidence="9 10">
    <name type="scientific">Thalassolituus marinus</name>
    <dbReference type="NCBI Taxonomy" id="671053"/>
    <lineage>
        <taxon>Bacteria</taxon>
        <taxon>Pseudomonadati</taxon>
        <taxon>Pseudomonadota</taxon>
        <taxon>Gammaproteobacteria</taxon>
        <taxon>Oceanospirillales</taxon>
        <taxon>Oceanospirillaceae</taxon>
        <taxon>Thalassolituus</taxon>
    </lineage>
</organism>
<dbReference type="Gene3D" id="1.10.510.10">
    <property type="entry name" value="Transferase(Phosphotransferase) domain 1"/>
    <property type="match status" value="1"/>
</dbReference>
<proteinExistence type="predicted"/>
<gene>
    <name evidence="9" type="ORF">I9W95_16470</name>
</gene>
<evidence type="ECO:0000313" key="10">
    <source>
        <dbReference type="Proteomes" id="UP000714380"/>
    </source>
</evidence>
<dbReference type="Pfam" id="PF00069">
    <property type="entry name" value="Pkinase"/>
    <property type="match status" value="1"/>
</dbReference>
<dbReference type="InterPro" id="IPR001932">
    <property type="entry name" value="PPM-type_phosphatase-like_dom"/>
</dbReference>
<accession>A0ABS7ZVL1</accession>
<evidence type="ECO:0000256" key="5">
    <source>
        <dbReference type="ARBA" id="ARBA00022840"/>
    </source>
</evidence>
<sequence length="581" mass="64936">MEPKLSVVIGGFSSAGVKDENQDAFAACQPTTSEAKYKGVAVCVADGVSCSEKAQQASATCVTNFIQDYYSTPDSWDVKTAAGKVLSSLNAWLYHHGQQASAQNNSLVSTFSGLILRSATAHVCHVGDSRVYLYRQGEFEQISRDHVHRHFGGREMLSRAMGMDLRVDVDYQEVAVQPGDVFVLSTDGLHGWIDEQALNTAMQKVAAEAFDQFRLEKLATELVAEAMSRGSDDNLTLCFVKVESVAAPDIAEARKELQVRVIPPVLQPGNTIDHYQVEKVLFSGVRSHVYLCRNRRNDELCVLKAPSASFEDDLIYLEAFYREQWIGSRVQHENLMRIYPALEQSRFLYHVSEWLDGISLRQWMFDHPQASLQDMRRIAAGIIGGLRALQRQGVWHRDLKPENVMLLADGSIKLIDYGAVYIKGLADIRPAFDEECPPGSVDYVAPEAVVSKSFGMASDQFSLAVILYEMLGGKLPYDMTHVHRRGGRSISEWRYRSLTGLREDIPPWLDLALAKACAPEAGLRYESYSEFQMDLSRPNDHLLERYRQRPLAERNPVLVWQGISLILLIVVILQALMAGGG</sequence>
<feature type="domain" description="PPM-type phosphatase" evidence="8">
    <location>
        <begin position="8"/>
        <end position="242"/>
    </location>
</feature>
<evidence type="ECO:0000256" key="4">
    <source>
        <dbReference type="ARBA" id="ARBA00022777"/>
    </source>
</evidence>
<dbReference type="SUPFAM" id="SSF56112">
    <property type="entry name" value="Protein kinase-like (PK-like)"/>
    <property type="match status" value="1"/>
</dbReference>
<evidence type="ECO:0000256" key="3">
    <source>
        <dbReference type="ARBA" id="ARBA00022741"/>
    </source>
</evidence>
<keyword evidence="1" id="KW-0723">Serine/threonine-protein kinase</keyword>
<evidence type="ECO:0000313" key="9">
    <source>
        <dbReference type="EMBL" id="MCA6065192.1"/>
    </source>
</evidence>
<feature type="domain" description="Protein kinase" evidence="7">
    <location>
        <begin position="275"/>
        <end position="567"/>
    </location>
</feature>
<dbReference type="SMART" id="SM00332">
    <property type="entry name" value="PP2Cc"/>
    <property type="match status" value="1"/>
</dbReference>
<dbReference type="PANTHER" id="PTHR24351">
    <property type="entry name" value="RIBOSOMAL PROTEIN S6 KINASE"/>
    <property type="match status" value="1"/>
</dbReference>
<dbReference type="SMART" id="SM00331">
    <property type="entry name" value="PP2C_SIG"/>
    <property type="match status" value="1"/>
</dbReference>
<dbReference type="SMART" id="SM00220">
    <property type="entry name" value="S_TKc"/>
    <property type="match status" value="1"/>
</dbReference>
<keyword evidence="5" id="KW-0067">ATP-binding</keyword>
<keyword evidence="3" id="KW-0547">Nucleotide-binding</keyword>
<protein>
    <submittedName>
        <fullName evidence="9">Bifunctional protein-serine/threonine kinase/phosphatase</fullName>
    </submittedName>
</protein>
<evidence type="ECO:0000256" key="1">
    <source>
        <dbReference type="ARBA" id="ARBA00022527"/>
    </source>
</evidence>
<keyword evidence="10" id="KW-1185">Reference proteome</keyword>
<dbReference type="Pfam" id="PF13672">
    <property type="entry name" value="PP2C_2"/>
    <property type="match status" value="1"/>
</dbReference>
<evidence type="ECO:0000256" key="6">
    <source>
        <dbReference type="SAM" id="Phobius"/>
    </source>
</evidence>
<dbReference type="Proteomes" id="UP000714380">
    <property type="component" value="Unassembled WGS sequence"/>
</dbReference>
<dbReference type="PROSITE" id="PS51746">
    <property type="entry name" value="PPM_2"/>
    <property type="match status" value="1"/>
</dbReference>
<evidence type="ECO:0000256" key="2">
    <source>
        <dbReference type="ARBA" id="ARBA00022679"/>
    </source>
</evidence>
<reference evidence="9 10" key="1">
    <citation type="submission" date="2020-12" db="EMBL/GenBank/DDBJ databases">
        <title>Novel Thalassolituus-related marine hydrocarbonoclastic bacteria mediated algae-derived hydrocarbons mineralization in twilight zone of the northern South China Sea.</title>
        <authorList>
            <person name="Dong C."/>
        </authorList>
    </citation>
    <scope>NUCLEOTIDE SEQUENCE [LARGE SCALE GENOMIC DNA]</scope>
    <source>
        <strain evidence="9 10">IMCC1826</strain>
    </source>
</reference>
<dbReference type="InterPro" id="IPR000719">
    <property type="entry name" value="Prot_kinase_dom"/>
</dbReference>
<dbReference type="CDD" id="cd14014">
    <property type="entry name" value="STKc_PknB_like"/>
    <property type="match status" value="1"/>
</dbReference>
<evidence type="ECO:0000259" key="8">
    <source>
        <dbReference type="PROSITE" id="PS51746"/>
    </source>
</evidence>
<dbReference type="PROSITE" id="PS50011">
    <property type="entry name" value="PROTEIN_KINASE_DOM"/>
    <property type="match status" value="1"/>
</dbReference>
<feature type="transmembrane region" description="Helical" evidence="6">
    <location>
        <begin position="558"/>
        <end position="578"/>
    </location>
</feature>
<dbReference type="RefSeq" id="WP_225676896.1">
    <property type="nucleotide sequence ID" value="NZ_JAEDAH010000102.1"/>
</dbReference>
<dbReference type="GO" id="GO:0016301">
    <property type="term" value="F:kinase activity"/>
    <property type="evidence" value="ECO:0007669"/>
    <property type="project" value="UniProtKB-KW"/>
</dbReference>
<dbReference type="InterPro" id="IPR011009">
    <property type="entry name" value="Kinase-like_dom_sf"/>
</dbReference>
<dbReference type="SUPFAM" id="SSF81606">
    <property type="entry name" value="PP2C-like"/>
    <property type="match status" value="1"/>
</dbReference>